<dbReference type="EMBL" id="BFAD01000002">
    <property type="protein sequence ID" value="GBE79442.1"/>
    <property type="molecule type" value="Genomic_DNA"/>
</dbReference>
<dbReference type="InParanoid" id="A0A401GBA4"/>
<accession>A0A401GBA4</accession>
<dbReference type="GeneID" id="38776359"/>
<comment type="caution">
    <text evidence="1">The sequence shown here is derived from an EMBL/GenBank/DDBJ whole genome shotgun (WGS) entry which is preliminary data.</text>
</comment>
<reference evidence="1 2" key="1">
    <citation type="journal article" date="2018" name="Sci. Rep.">
        <title>Genome sequence of the cauliflower mushroom Sparassis crispa (Hanabiratake) and its association with beneficial usage.</title>
        <authorList>
            <person name="Kiyama R."/>
            <person name="Furutani Y."/>
            <person name="Kawaguchi K."/>
            <person name="Nakanishi T."/>
        </authorList>
    </citation>
    <scope>NUCLEOTIDE SEQUENCE [LARGE SCALE GENOMIC DNA]</scope>
</reference>
<evidence type="ECO:0000313" key="2">
    <source>
        <dbReference type="Proteomes" id="UP000287166"/>
    </source>
</evidence>
<evidence type="ECO:0000313" key="1">
    <source>
        <dbReference type="EMBL" id="GBE79442.1"/>
    </source>
</evidence>
<protein>
    <submittedName>
        <fullName evidence="1">Uncharacterized protein</fullName>
    </submittedName>
</protein>
<sequence>MPNSEYVDNKLSTVQTFHKDDAKKISKMFAQILEDDRTNYGQVNIEEHTGAAGVVA</sequence>
<dbReference type="AlphaFoldDB" id="A0A401GBA4"/>
<name>A0A401GBA4_9APHY</name>
<dbReference type="Proteomes" id="UP000287166">
    <property type="component" value="Unassembled WGS sequence"/>
</dbReference>
<dbReference type="RefSeq" id="XP_027610355.1">
    <property type="nucleotide sequence ID" value="XM_027754554.1"/>
</dbReference>
<proteinExistence type="predicted"/>
<gene>
    <name evidence="1" type="ORF">SCP_0206410</name>
</gene>
<keyword evidence="2" id="KW-1185">Reference proteome</keyword>
<organism evidence="1 2">
    <name type="scientific">Sparassis crispa</name>
    <dbReference type="NCBI Taxonomy" id="139825"/>
    <lineage>
        <taxon>Eukaryota</taxon>
        <taxon>Fungi</taxon>
        <taxon>Dikarya</taxon>
        <taxon>Basidiomycota</taxon>
        <taxon>Agaricomycotina</taxon>
        <taxon>Agaricomycetes</taxon>
        <taxon>Polyporales</taxon>
        <taxon>Sparassidaceae</taxon>
        <taxon>Sparassis</taxon>
    </lineage>
</organism>
<dbReference type="OrthoDB" id="3267821at2759"/>